<dbReference type="InterPro" id="IPR052511">
    <property type="entry name" value="ATP-dep_Helicase"/>
</dbReference>
<reference evidence="2 3" key="1">
    <citation type="journal article" date="2015" name="Genome Announc.">
        <title>Draft Genome of the Euendolithic (true boring) Cyanobacterium Mastigocoleus testarum strain BC008.</title>
        <authorList>
            <person name="Guida B.S."/>
            <person name="Garcia-Pichel F."/>
        </authorList>
    </citation>
    <scope>NUCLEOTIDE SEQUENCE [LARGE SCALE GENOMIC DNA]</scope>
    <source>
        <strain evidence="2 3">BC008</strain>
    </source>
</reference>
<keyword evidence="3" id="KW-1185">Reference proteome</keyword>
<protein>
    <submittedName>
        <fullName evidence="2">Type I-D CRISPR-associated helicase Cas3</fullName>
    </submittedName>
</protein>
<dbReference type="AlphaFoldDB" id="A0A0V7ZTV5"/>
<dbReference type="GO" id="GO:0016887">
    <property type="term" value="F:ATP hydrolysis activity"/>
    <property type="evidence" value="ECO:0007669"/>
    <property type="project" value="TreeGrafter"/>
</dbReference>
<dbReference type="EMBL" id="LMTZ01000084">
    <property type="protein sequence ID" value="KST67899.1"/>
    <property type="molecule type" value="Genomic_DNA"/>
</dbReference>
<dbReference type="Proteomes" id="UP000053372">
    <property type="component" value="Unassembled WGS sequence"/>
</dbReference>
<dbReference type="NCBIfam" id="TIGR03158">
    <property type="entry name" value="cas3_cyano"/>
    <property type="match status" value="1"/>
</dbReference>
<dbReference type="SUPFAM" id="SSF52540">
    <property type="entry name" value="P-loop containing nucleoside triphosphate hydrolases"/>
    <property type="match status" value="1"/>
</dbReference>
<dbReference type="OrthoDB" id="415697at2"/>
<name>A0A0V7ZTV5_9CYAN</name>
<sequence>MSDRNIFIQLEPRSIAACESLSDRLSFMGNALQHQVDVFEESRNADIILDLAPTGTGKTKAGLTVLLHNPKQNAIYIAPTNALIEQQREAAEKFVKDAGLPHVVKSASAKEIKNWSDDQVGKRSGEKLYNVLRNPAIIFPEVGANRPILLVTNPDIFYYATFFAYNKLDRDNIANGFYTRFATVIFDEFHLYDAKQLVGLLFYLAYYHVFGFFKNQRKVVLLTATPEPACEAALQSLAKQGVKITRIDGENKNSENQNSQLLPSQTAVNLELRPKPDRRDDLLQAIANEIVERIQEKPEQNGAVILDSKDNINRLANLLKHKGFEDKFGRITGSTPQLDRKLAAQKQIILATSTVDVGFNFERNIQTKRQNLDWLIFSARDRAAFWQRLGRVGRVLGKTKTDIPSDAIAYLPDTAWEQGLSCSGVSSLNTIGGREALKKTLEKISCLDKPFLHAYWRSEAFLEIARPLLELENKLKNLAGSEYIPQLFNTLKDCLGGNRTWDDYRWRMKILLGAGNIAKTPVKDLKKGWKFLPGGQAFVRTFIKANFPDDWEEFQAGNITLADYEEIFSERDEAVNELKEFAEIWKASYSPLFKFRDSLFENLPITDPHGFLLDESEQTILDPIHLLRYYEFQKKDELIELTARAENTYDLSFRLSYPDDYQDFINLELNKLTAFKNIQIIRKLEDAIRPTPLLAELEKDLFPGIIICPRTNAAAIYQLRKEGIASYPITVECDDLTKDYTILPGLSGILAIAMKFKQLRLPDDECFIAG</sequence>
<dbReference type="Gene3D" id="3.40.50.300">
    <property type="entry name" value="P-loop containing nucleotide triphosphate hydrolases"/>
    <property type="match status" value="2"/>
</dbReference>
<proteinExistence type="predicted"/>
<dbReference type="PANTHER" id="PTHR47962">
    <property type="entry name" value="ATP-DEPENDENT HELICASE LHR-RELATED-RELATED"/>
    <property type="match status" value="1"/>
</dbReference>
<feature type="domain" description="Helicase ATP-binding" evidence="1">
    <location>
        <begin position="39"/>
        <end position="244"/>
    </location>
</feature>
<dbReference type="PANTHER" id="PTHR47962:SF5">
    <property type="entry name" value="ATP-DEPENDENT HELICASE LHR-RELATED"/>
    <property type="match status" value="1"/>
</dbReference>
<comment type="caution">
    <text evidence="2">The sequence shown here is derived from an EMBL/GenBank/DDBJ whole genome shotgun (WGS) entry which is preliminary data.</text>
</comment>
<dbReference type="InterPro" id="IPR014001">
    <property type="entry name" value="Helicase_ATP-bd"/>
</dbReference>
<dbReference type="GO" id="GO:0005524">
    <property type="term" value="F:ATP binding"/>
    <property type="evidence" value="ECO:0007669"/>
    <property type="project" value="InterPro"/>
</dbReference>
<dbReference type="InterPro" id="IPR017575">
    <property type="entry name" value="CRISPR-assoc_helicase_Cas3"/>
</dbReference>
<dbReference type="InterPro" id="IPR011545">
    <property type="entry name" value="DEAD/DEAH_box_helicase_dom"/>
</dbReference>
<gene>
    <name evidence="2" type="ORF">BC008_31440</name>
</gene>
<dbReference type="SMART" id="SM00487">
    <property type="entry name" value="DEXDc"/>
    <property type="match status" value="1"/>
</dbReference>
<evidence type="ECO:0000313" key="3">
    <source>
        <dbReference type="Proteomes" id="UP000053372"/>
    </source>
</evidence>
<dbReference type="PROSITE" id="PS51192">
    <property type="entry name" value="HELICASE_ATP_BIND_1"/>
    <property type="match status" value="1"/>
</dbReference>
<accession>A0A0V7ZTV5</accession>
<dbReference type="GO" id="GO:0003677">
    <property type="term" value="F:DNA binding"/>
    <property type="evidence" value="ECO:0007669"/>
    <property type="project" value="TreeGrafter"/>
</dbReference>
<dbReference type="Pfam" id="PF00270">
    <property type="entry name" value="DEAD"/>
    <property type="match status" value="1"/>
</dbReference>
<dbReference type="InterPro" id="IPR027417">
    <property type="entry name" value="P-loop_NTPase"/>
</dbReference>
<organism evidence="2 3">
    <name type="scientific">Mastigocoleus testarum BC008</name>
    <dbReference type="NCBI Taxonomy" id="371196"/>
    <lineage>
        <taxon>Bacteria</taxon>
        <taxon>Bacillati</taxon>
        <taxon>Cyanobacteriota</taxon>
        <taxon>Cyanophyceae</taxon>
        <taxon>Nostocales</taxon>
        <taxon>Hapalosiphonaceae</taxon>
        <taxon>Mastigocoleus</taxon>
    </lineage>
</organism>
<evidence type="ECO:0000259" key="1">
    <source>
        <dbReference type="PROSITE" id="PS51192"/>
    </source>
</evidence>
<dbReference type="RefSeq" id="WP_027843765.1">
    <property type="nucleotide sequence ID" value="NZ_LMTZ01000084.1"/>
</dbReference>
<evidence type="ECO:0000313" key="2">
    <source>
        <dbReference type="EMBL" id="KST67899.1"/>
    </source>
</evidence>